<feature type="region of interest" description="Disordered" evidence="1">
    <location>
        <begin position="127"/>
        <end position="147"/>
    </location>
</feature>
<proteinExistence type="predicted"/>
<comment type="caution">
    <text evidence="2">The sequence shown here is derived from an EMBL/GenBank/DDBJ whole genome shotgun (WGS) entry which is preliminary data.</text>
</comment>
<sequence>MNTVNDALFVRTLNYVTDHPDQLDMSWWRTEDARCFGGWASYLAGGRFISSNDNTDTIIINGHSHFRASVVRTPAGELMHVEDYAIRELGIDEETADALFSDDNTIEDLTRMVSFLIDYGVTYDPTPAGPPVDPSADGPPRDYPVGESPGFKGLASSVVMLATLAALSLSAWGSYLLGGA</sequence>
<dbReference type="EMBL" id="BMCU01000002">
    <property type="protein sequence ID" value="GGG04451.1"/>
    <property type="molecule type" value="Genomic_DNA"/>
</dbReference>
<name>A0A917D0W4_9NOCA</name>
<gene>
    <name evidence="2" type="ORF">GCM10007304_18200</name>
</gene>
<evidence type="ECO:0000256" key="1">
    <source>
        <dbReference type="SAM" id="MobiDB-lite"/>
    </source>
</evidence>
<dbReference type="AlphaFoldDB" id="A0A917D0W4"/>
<dbReference type="RefSeq" id="WP_188544486.1">
    <property type="nucleotide sequence ID" value="NZ_BMCU01000002.1"/>
</dbReference>
<dbReference type="Proteomes" id="UP000654257">
    <property type="component" value="Unassembled WGS sequence"/>
</dbReference>
<evidence type="ECO:0000313" key="2">
    <source>
        <dbReference type="EMBL" id="GGG04451.1"/>
    </source>
</evidence>
<organism evidence="2 3">
    <name type="scientific">Rhodococcoides trifolii</name>
    <dbReference type="NCBI Taxonomy" id="908250"/>
    <lineage>
        <taxon>Bacteria</taxon>
        <taxon>Bacillati</taxon>
        <taxon>Actinomycetota</taxon>
        <taxon>Actinomycetes</taxon>
        <taxon>Mycobacteriales</taxon>
        <taxon>Nocardiaceae</taxon>
        <taxon>Rhodococcoides</taxon>
    </lineage>
</organism>
<reference evidence="2" key="1">
    <citation type="journal article" date="2014" name="Int. J. Syst. Evol. Microbiol.">
        <title>Complete genome sequence of Corynebacterium casei LMG S-19264T (=DSM 44701T), isolated from a smear-ripened cheese.</title>
        <authorList>
            <consortium name="US DOE Joint Genome Institute (JGI-PGF)"/>
            <person name="Walter F."/>
            <person name="Albersmeier A."/>
            <person name="Kalinowski J."/>
            <person name="Ruckert C."/>
        </authorList>
    </citation>
    <scope>NUCLEOTIDE SEQUENCE</scope>
    <source>
        <strain evidence="2">CCM 7905</strain>
    </source>
</reference>
<evidence type="ECO:0000313" key="3">
    <source>
        <dbReference type="Proteomes" id="UP000654257"/>
    </source>
</evidence>
<keyword evidence="3" id="KW-1185">Reference proteome</keyword>
<protein>
    <submittedName>
        <fullName evidence="2">Uncharacterized protein</fullName>
    </submittedName>
</protein>
<reference evidence="2" key="2">
    <citation type="submission" date="2020-09" db="EMBL/GenBank/DDBJ databases">
        <authorList>
            <person name="Sun Q."/>
            <person name="Sedlacek I."/>
        </authorList>
    </citation>
    <scope>NUCLEOTIDE SEQUENCE</scope>
    <source>
        <strain evidence="2">CCM 7905</strain>
    </source>
</reference>
<accession>A0A917D0W4</accession>